<name>A0ABX3HBA4_PAEBO</name>
<comment type="caution">
    <text evidence="1">The sequence shown here is derived from an EMBL/GenBank/DDBJ whole genome shotgun (WGS) entry which is preliminary data.</text>
</comment>
<evidence type="ECO:0000313" key="2">
    <source>
        <dbReference type="Proteomes" id="UP000187412"/>
    </source>
</evidence>
<protein>
    <recommendedName>
        <fullName evidence="3">HTH LytTR-type domain-containing protein</fullName>
    </recommendedName>
</protein>
<evidence type="ECO:0000313" key="1">
    <source>
        <dbReference type="EMBL" id="OMD47758.1"/>
    </source>
</evidence>
<organism evidence="1 2">
    <name type="scientific">Paenibacillus borealis</name>
    <dbReference type="NCBI Taxonomy" id="160799"/>
    <lineage>
        <taxon>Bacteria</taxon>
        <taxon>Bacillati</taxon>
        <taxon>Bacillota</taxon>
        <taxon>Bacilli</taxon>
        <taxon>Bacillales</taxon>
        <taxon>Paenibacillaceae</taxon>
        <taxon>Paenibacillus</taxon>
    </lineage>
</organism>
<sequence>MYRVKIEREDDELNKVVMHIDAKHLIIQNLYLYVSELPLLRILKEKSNDQFKDITFTEVNNGFVIVKKECVISIVKDTEKV</sequence>
<dbReference type="EMBL" id="MPTB01000014">
    <property type="protein sequence ID" value="OMD47758.1"/>
    <property type="molecule type" value="Genomic_DNA"/>
</dbReference>
<reference evidence="1 2" key="1">
    <citation type="submission" date="2016-10" db="EMBL/GenBank/DDBJ databases">
        <title>Paenibacillus species isolates.</title>
        <authorList>
            <person name="Beno S.M."/>
        </authorList>
    </citation>
    <scope>NUCLEOTIDE SEQUENCE [LARGE SCALE GENOMIC DNA]</scope>
    <source>
        <strain evidence="1 2">FSL H7-0744</strain>
    </source>
</reference>
<proteinExistence type="predicted"/>
<accession>A0ABX3HBA4</accession>
<gene>
    <name evidence="1" type="ORF">BSK56_12640</name>
</gene>
<evidence type="ECO:0008006" key="3">
    <source>
        <dbReference type="Google" id="ProtNLM"/>
    </source>
</evidence>
<keyword evidence="2" id="KW-1185">Reference proteome</keyword>
<dbReference type="Proteomes" id="UP000187412">
    <property type="component" value="Unassembled WGS sequence"/>
</dbReference>